<evidence type="ECO:0000259" key="5">
    <source>
        <dbReference type="PROSITE" id="PS50931"/>
    </source>
</evidence>
<keyword evidence="2" id="KW-0805">Transcription regulation</keyword>
<dbReference type="InterPro" id="IPR005119">
    <property type="entry name" value="LysR_subst-bd"/>
</dbReference>
<dbReference type="GO" id="GO:0003700">
    <property type="term" value="F:DNA-binding transcription factor activity"/>
    <property type="evidence" value="ECO:0007669"/>
    <property type="project" value="InterPro"/>
</dbReference>
<dbReference type="PANTHER" id="PTHR30126:SF77">
    <property type="entry name" value="TRANSCRIPTIONAL REGULATORY PROTEIN"/>
    <property type="match status" value="1"/>
</dbReference>
<organism evidence="6">
    <name type="scientific">Bosea sp. NBC_00436</name>
    <dbReference type="NCBI Taxonomy" id="2969620"/>
    <lineage>
        <taxon>Bacteria</taxon>
        <taxon>Pseudomonadati</taxon>
        <taxon>Pseudomonadota</taxon>
        <taxon>Alphaproteobacteria</taxon>
        <taxon>Hyphomicrobiales</taxon>
        <taxon>Boseaceae</taxon>
        <taxon>Bosea</taxon>
    </lineage>
</organism>
<dbReference type="CDD" id="cd05466">
    <property type="entry name" value="PBP2_LTTR_substrate"/>
    <property type="match status" value="1"/>
</dbReference>
<dbReference type="InterPro" id="IPR000847">
    <property type="entry name" value="LysR_HTH_N"/>
</dbReference>
<dbReference type="Pfam" id="PF03466">
    <property type="entry name" value="LysR_substrate"/>
    <property type="match status" value="1"/>
</dbReference>
<dbReference type="EMBL" id="CP102774">
    <property type="protein sequence ID" value="UZF87220.1"/>
    <property type="molecule type" value="Genomic_DNA"/>
</dbReference>
<comment type="similarity">
    <text evidence="1">Belongs to the LysR transcriptional regulatory family.</text>
</comment>
<dbReference type="InterPro" id="IPR036390">
    <property type="entry name" value="WH_DNA-bd_sf"/>
</dbReference>
<keyword evidence="3" id="KW-0238">DNA-binding</keyword>
<gene>
    <name evidence="6" type="ORF">NWE54_26335</name>
</gene>
<dbReference type="GO" id="GO:0000976">
    <property type="term" value="F:transcription cis-regulatory region binding"/>
    <property type="evidence" value="ECO:0007669"/>
    <property type="project" value="TreeGrafter"/>
</dbReference>
<dbReference type="PROSITE" id="PS50931">
    <property type="entry name" value="HTH_LYSR"/>
    <property type="match status" value="1"/>
</dbReference>
<evidence type="ECO:0000256" key="2">
    <source>
        <dbReference type="ARBA" id="ARBA00023015"/>
    </source>
</evidence>
<name>A0A9E8CLS4_9HYPH</name>
<dbReference type="SUPFAM" id="SSF53850">
    <property type="entry name" value="Periplasmic binding protein-like II"/>
    <property type="match status" value="1"/>
</dbReference>
<evidence type="ECO:0000313" key="6">
    <source>
        <dbReference type="EMBL" id="UZF87220.1"/>
    </source>
</evidence>
<reference evidence="6" key="1">
    <citation type="submission" date="2022-08" db="EMBL/GenBank/DDBJ databases">
        <title>Complete Genome Sequences of 2 Bosea sp. soil isolates.</title>
        <authorList>
            <person name="Alvarez Arevalo M."/>
            <person name="Sterndorff E.B."/>
            <person name="Faurdal D."/>
            <person name="Joergensen T.S."/>
            <person name="Weber T."/>
        </authorList>
    </citation>
    <scope>NUCLEOTIDE SEQUENCE</scope>
    <source>
        <strain evidence="6">NBC_00436</strain>
    </source>
</reference>
<dbReference type="Pfam" id="PF00126">
    <property type="entry name" value="HTH_1"/>
    <property type="match status" value="1"/>
</dbReference>
<proteinExistence type="inferred from homology"/>
<dbReference type="Gene3D" id="3.40.190.10">
    <property type="entry name" value="Periplasmic binding protein-like II"/>
    <property type="match status" value="2"/>
</dbReference>
<dbReference type="Gene3D" id="1.10.10.10">
    <property type="entry name" value="Winged helix-like DNA-binding domain superfamily/Winged helix DNA-binding domain"/>
    <property type="match status" value="1"/>
</dbReference>
<accession>A0A9E8CLS4</accession>
<dbReference type="PRINTS" id="PR00039">
    <property type="entry name" value="HTHLYSR"/>
</dbReference>
<feature type="domain" description="HTH lysR-type" evidence="5">
    <location>
        <begin position="1"/>
        <end position="59"/>
    </location>
</feature>
<protein>
    <submittedName>
        <fullName evidence="6">LysR family transcriptional regulator</fullName>
    </submittedName>
</protein>
<evidence type="ECO:0000256" key="3">
    <source>
        <dbReference type="ARBA" id="ARBA00023125"/>
    </source>
</evidence>
<keyword evidence="4" id="KW-0804">Transcription</keyword>
<dbReference type="PANTHER" id="PTHR30126">
    <property type="entry name" value="HTH-TYPE TRANSCRIPTIONAL REGULATOR"/>
    <property type="match status" value="1"/>
</dbReference>
<evidence type="ECO:0000256" key="4">
    <source>
        <dbReference type="ARBA" id="ARBA00023163"/>
    </source>
</evidence>
<sequence>MTSLKLIEAFYWVAKLRSFHATARRLNLTQPTVTYRVKELERQIARPLLVRSDQPVRLTPQGQMVFAYAERLVSLMQEMHEHLGRDSPVSGVLRLGVMDAFAAICLPDLLQDLSERHPSLAVSVVVDLSHSLTLKLDAGELDIAVVSTPPSVAGLRYLRLGALNVAWIGTPHYRGIVRDARALARQRIFSTPPPSNVGSIIADWFRDAGIDMPTLSICNSMPAIVGLVTAGAGIGVMPVKLVEAALKAGTLCVLDQIEPVTPQDVFIGVPVGVLDPVIPVTTEAIRAVANRHAFCD</sequence>
<dbReference type="InterPro" id="IPR036388">
    <property type="entry name" value="WH-like_DNA-bd_sf"/>
</dbReference>
<dbReference type="AlphaFoldDB" id="A0A9E8CLS4"/>
<evidence type="ECO:0000256" key="1">
    <source>
        <dbReference type="ARBA" id="ARBA00009437"/>
    </source>
</evidence>
<dbReference type="SUPFAM" id="SSF46785">
    <property type="entry name" value="Winged helix' DNA-binding domain"/>
    <property type="match status" value="1"/>
</dbReference>